<reference evidence="3 4" key="1">
    <citation type="submission" date="2014-04" db="EMBL/GenBank/DDBJ databases">
        <authorList>
            <consortium name="DOE Joint Genome Institute"/>
            <person name="Kuo A."/>
            <person name="Kohler A."/>
            <person name="Nagy L.G."/>
            <person name="Floudas D."/>
            <person name="Copeland A."/>
            <person name="Barry K.W."/>
            <person name="Cichocki N."/>
            <person name="Veneault-Fourrey C."/>
            <person name="LaButti K."/>
            <person name="Lindquist E.A."/>
            <person name="Lipzen A."/>
            <person name="Lundell T."/>
            <person name="Morin E."/>
            <person name="Murat C."/>
            <person name="Sun H."/>
            <person name="Tunlid A."/>
            <person name="Henrissat B."/>
            <person name="Grigoriev I.V."/>
            <person name="Hibbett D.S."/>
            <person name="Martin F."/>
            <person name="Nordberg H.P."/>
            <person name="Cantor M.N."/>
            <person name="Hua S.X."/>
        </authorList>
    </citation>
    <scope>NUCLEOTIDE SEQUENCE [LARGE SCALE GENOMIC DNA]</scope>
    <source>
        <strain evidence="3 4">Foug A</strain>
    </source>
</reference>
<accession>A0A0C3D9X5</accession>
<feature type="domain" description="Heterokaryon incompatibility" evidence="1">
    <location>
        <begin position="38"/>
        <end position="138"/>
    </location>
</feature>
<dbReference type="InParanoid" id="A0A0C3D9X5"/>
<proteinExistence type="predicted"/>
<dbReference type="PANTHER" id="PTHR10622">
    <property type="entry name" value="HET DOMAIN-CONTAINING PROTEIN"/>
    <property type="match status" value="1"/>
</dbReference>
<dbReference type="STRING" id="1036808.A0A0C3D9X5"/>
<organism evidence="3 4">
    <name type="scientific">Scleroderma citrinum Foug A</name>
    <dbReference type="NCBI Taxonomy" id="1036808"/>
    <lineage>
        <taxon>Eukaryota</taxon>
        <taxon>Fungi</taxon>
        <taxon>Dikarya</taxon>
        <taxon>Basidiomycota</taxon>
        <taxon>Agaricomycotina</taxon>
        <taxon>Agaricomycetes</taxon>
        <taxon>Agaricomycetidae</taxon>
        <taxon>Boletales</taxon>
        <taxon>Sclerodermatineae</taxon>
        <taxon>Sclerodermataceae</taxon>
        <taxon>Scleroderma</taxon>
    </lineage>
</organism>
<dbReference type="HOGENOM" id="CLU_000288_138_0_1"/>
<protein>
    <submittedName>
        <fullName evidence="3">Uncharacterized protein</fullName>
    </submittedName>
</protein>
<dbReference type="InterPro" id="IPR058525">
    <property type="entry name" value="DUF8212"/>
</dbReference>
<dbReference type="PANTHER" id="PTHR10622:SF10">
    <property type="entry name" value="HET DOMAIN-CONTAINING PROTEIN"/>
    <property type="match status" value="1"/>
</dbReference>
<evidence type="ECO:0000313" key="4">
    <source>
        <dbReference type="Proteomes" id="UP000053989"/>
    </source>
</evidence>
<dbReference type="EMBL" id="KN822195">
    <property type="protein sequence ID" value="KIM52916.1"/>
    <property type="molecule type" value="Genomic_DNA"/>
</dbReference>
<feature type="domain" description="DUF8212" evidence="2">
    <location>
        <begin position="252"/>
        <end position="280"/>
    </location>
</feature>
<evidence type="ECO:0000259" key="1">
    <source>
        <dbReference type="Pfam" id="PF06985"/>
    </source>
</evidence>
<dbReference type="Pfam" id="PF26640">
    <property type="entry name" value="DUF8212"/>
    <property type="match status" value="1"/>
</dbReference>
<evidence type="ECO:0000259" key="2">
    <source>
        <dbReference type="Pfam" id="PF26640"/>
    </source>
</evidence>
<name>A0A0C3D9X5_9AGAM</name>
<dbReference type="Pfam" id="PF06985">
    <property type="entry name" value="HET"/>
    <property type="match status" value="1"/>
</dbReference>
<dbReference type="OrthoDB" id="2742418at2759"/>
<dbReference type="InterPro" id="IPR010730">
    <property type="entry name" value="HET"/>
</dbReference>
<keyword evidence="4" id="KW-1185">Reference proteome</keyword>
<dbReference type="Proteomes" id="UP000053989">
    <property type="component" value="Unassembled WGS sequence"/>
</dbReference>
<sequence>MRLINVEAFRERDRLIKQGELDCHKNVLEFKDDETTEYAILSHRWTAQEVDYREMVKLAKMGVEERVRICRRDGYRKILQSCEQARANGYEWLWVDTCCIDKRSSAELSEAINSMYRWYEKAKMCYAYLHDVHGSSFPTASDKKRYPDFNGWPEWFERGWTLQELIAPSEVEFFNEDWQSIGKKTTLAPTLRNITGIPEHILTYGLRGNRPCVAQIMSWATHRKTTRVEDRAYSLMGLLDVNMPMLYGEGKKAFHRLQLEIIRASNDQSIFAWGGWRGRCGEMELMGHDEFIQHIKTDVPKEELDLEDRLGAFPVSNRGIQIWLFLRPHPSSRTLFEAWLPCRRGRLDPLVTINLTLIPPCLSQIPRPAASRHHIQNRR</sequence>
<evidence type="ECO:0000313" key="3">
    <source>
        <dbReference type="EMBL" id="KIM52916.1"/>
    </source>
</evidence>
<reference evidence="4" key="2">
    <citation type="submission" date="2015-01" db="EMBL/GenBank/DDBJ databases">
        <title>Evolutionary Origins and Diversification of the Mycorrhizal Mutualists.</title>
        <authorList>
            <consortium name="DOE Joint Genome Institute"/>
            <consortium name="Mycorrhizal Genomics Consortium"/>
            <person name="Kohler A."/>
            <person name="Kuo A."/>
            <person name="Nagy L.G."/>
            <person name="Floudas D."/>
            <person name="Copeland A."/>
            <person name="Barry K.W."/>
            <person name="Cichocki N."/>
            <person name="Veneault-Fourrey C."/>
            <person name="LaButti K."/>
            <person name="Lindquist E.A."/>
            <person name="Lipzen A."/>
            <person name="Lundell T."/>
            <person name="Morin E."/>
            <person name="Murat C."/>
            <person name="Riley R."/>
            <person name="Ohm R."/>
            <person name="Sun H."/>
            <person name="Tunlid A."/>
            <person name="Henrissat B."/>
            <person name="Grigoriev I.V."/>
            <person name="Hibbett D.S."/>
            <person name="Martin F."/>
        </authorList>
    </citation>
    <scope>NUCLEOTIDE SEQUENCE [LARGE SCALE GENOMIC DNA]</scope>
    <source>
        <strain evidence="4">Foug A</strain>
    </source>
</reference>
<dbReference type="AlphaFoldDB" id="A0A0C3D9X5"/>
<gene>
    <name evidence="3" type="ORF">SCLCIDRAFT_478751</name>
</gene>